<dbReference type="PROSITE" id="PS00518">
    <property type="entry name" value="ZF_RING_1"/>
    <property type="match status" value="1"/>
</dbReference>
<dbReference type="Gene3D" id="3.30.40.10">
    <property type="entry name" value="Zinc/RING finger domain, C3HC4 (zinc finger)"/>
    <property type="match status" value="1"/>
</dbReference>
<dbReference type="PROSITE" id="PS50089">
    <property type="entry name" value="ZF_RING_2"/>
    <property type="match status" value="1"/>
</dbReference>
<keyword evidence="6 7" id="KW-0040">ANK repeat</keyword>
<dbReference type="SMART" id="SM00248">
    <property type="entry name" value="ANK"/>
    <property type="match status" value="3"/>
</dbReference>
<keyword evidence="2" id="KW-0677">Repeat</keyword>
<dbReference type="InterPro" id="IPR005225">
    <property type="entry name" value="Small_GTP-bd"/>
</dbReference>
<evidence type="ECO:0000259" key="10">
    <source>
        <dbReference type="PROSITE" id="PS50089"/>
    </source>
</evidence>
<dbReference type="InterPro" id="IPR001357">
    <property type="entry name" value="BRCT_dom"/>
</dbReference>
<evidence type="ECO:0000256" key="9">
    <source>
        <dbReference type="SAM" id="MobiDB-lite"/>
    </source>
</evidence>
<dbReference type="PROSITE" id="PS50088">
    <property type="entry name" value="ANK_REPEAT"/>
    <property type="match status" value="3"/>
</dbReference>
<sequence length="772" mass="87174">MSHLPCFSRTRKALGSLTKLLLCCKCDTYMNAPITLAGCNHVFCQNCLKSCDKCPICSVPFWVQDQKVNRRLSSVSYICSQLRQHINDDGTSFETSNGRNLDALDSGNDLVLQTRQTKFGIQNSLRKRQFDKENNTRKTIDRKQLKKAKLRHSIDSIPKKPTAKSSTRRSTVSTCFPKDIEKNSKGETKLHVAAIQGNIDAVSKLLQNPVNLNEKDNAGWTALHEACNRDHTEIVRMLLDNGAYIDIPGYENETPLMDAVMNNRLNTVRLLLERGANVSLRKLDGRTAFSFAKEDEMKSLLTHYNHACNENSEIDPSVLLTTANNIKISYSSSVDSSKVKRLANLLHAKSSNRHCLGCSHFLVAHNESLKTARTLKFLQAVASGSWVITENWLDECLKLCCKVSELEFQIKGSYNDHRLGGPLRSSLAKLKCLPRLFDGCHFFLYGRFSSPSPTKTELSELIKVSGGSVLSREPKPHSDCVQACQKVPYHAKPDTDQYFFTYYIIYDSSQQQQPRLVRQVTLTCCRKMLEEDVEIAVKVVVVGNGAVGKSSMIQRYCKGIFTKDYKKTIGVDFLEKQVRLHADDVRLMLWDTAGQEEFDAITKAYYRGAQACVLAFSTTDRASFEAIESWKNKIEEEVGPNIPIVLVQNKIDLLDDAVVEQEEAESLAKRLKLRFYRTSVKENLNVSEVFKYLAEKHIQKIRQEIQQEQETTQPIRQIGMFNTTGNENANASKSNNKNGATRNLGGETITLQPNKTRAGTKPKNPFSRCKWF</sequence>
<dbReference type="PROSITE" id="PS51419">
    <property type="entry name" value="RAB"/>
    <property type="match status" value="1"/>
</dbReference>
<evidence type="ECO:0000256" key="2">
    <source>
        <dbReference type="ARBA" id="ARBA00022737"/>
    </source>
</evidence>
<dbReference type="PROSITE" id="PS51421">
    <property type="entry name" value="RAS"/>
    <property type="match status" value="1"/>
</dbReference>
<feature type="compositionally biased region" description="Low complexity" evidence="9">
    <location>
        <begin position="728"/>
        <end position="738"/>
    </location>
</feature>
<feature type="domain" description="RING-type" evidence="10">
    <location>
        <begin position="23"/>
        <end position="58"/>
    </location>
</feature>
<dbReference type="Gene3D" id="3.40.50.300">
    <property type="entry name" value="P-loop containing nucleotide triphosphate hydrolases"/>
    <property type="match status" value="1"/>
</dbReference>
<evidence type="ECO:0000256" key="7">
    <source>
        <dbReference type="PROSITE-ProRule" id="PRU00023"/>
    </source>
</evidence>
<dbReference type="Proteomes" id="UP001642483">
    <property type="component" value="Unassembled WGS sequence"/>
</dbReference>
<dbReference type="Pfam" id="PF14835">
    <property type="entry name" value="zf-RING_6"/>
    <property type="match status" value="1"/>
</dbReference>
<dbReference type="Pfam" id="PF00533">
    <property type="entry name" value="BRCT"/>
    <property type="match status" value="1"/>
</dbReference>
<keyword evidence="13" id="KW-1185">Reference proteome</keyword>
<evidence type="ECO:0000313" key="13">
    <source>
        <dbReference type="Proteomes" id="UP001642483"/>
    </source>
</evidence>
<dbReference type="Gene3D" id="1.25.40.20">
    <property type="entry name" value="Ankyrin repeat-containing domain"/>
    <property type="match status" value="1"/>
</dbReference>
<feature type="repeat" description="ANK" evidence="7">
    <location>
        <begin position="185"/>
        <end position="217"/>
    </location>
</feature>
<reference evidence="12 13" key="1">
    <citation type="submission" date="2024-02" db="EMBL/GenBank/DDBJ databases">
        <authorList>
            <person name="Daric V."/>
            <person name="Darras S."/>
        </authorList>
    </citation>
    <scope>NUCLEOTIDE SEQUENCE [LARGE SCALE GENOMIC DNA]</scope>
</reference>
<dbReference type="InterPro" id="IPR001806">
    <property type="entry name" value="Small_GTPase"/>
</dbReference>
<dbReference type="SMART" id="SM00175">
    <property type="entry name" value="RAB"/>
    <property type="match status" value="1"/>
</dbReference>
<name>A0ABP0GHI3_CLALP</name>
<evidence type="ECO:0008006" key="14">
    <source>
        <dbReference type="Google" id="ProtNLM"/>
    </source>
</evidence>
<dbReference type="SMART" id="SM00174">
    <property type="entry name" value="RHO"/>
    <property type="match status" value="1"/>
</dbReference>
<organism evidence="12 13">
    <name type="scientific">Clavelina lepadiformis</name>
    <name type="common">Light-bulb sea squirt</name>
    <name type="synonym">Ascidia lepadiformis</name>
    <dbReference type="NCBI Taxonomy" id="159417"/>
    <lineage>
        <taxon>Eukaryota</taxon>
        <taxon>Metazoa</taxon>
        <taxon>Chordata</taxon>
        <taxon>Tunicata</taxon>
        <taxon>Ascidiacea</taxon>
        <taxon>Aplousobranchia</taxon>
        <taxon>Clavelinidae</taxon>
        <taxon>Clavelina</taxon>
    </lineage>
</organism>
<dbReference type="InterPro" id="IPR027417">
    <property type="entry name" value="P-loop_NTPase"/>
</dbReference>
<dbReference type="EMBL" id="CAWYQH010000119">
    <property type="protein sequence ID" value="CAK8690423.1"/>
    <property type="molecule type" value="Genomic_DNA"/>
</dbReference>
<evidence type="ECO:0000313" key="12">
    <source>
        <dbReference type="EMBL" id="CAK8690423.1"/>
    </source>
</evidence>
<dbReference type="PROSITE" id="PS50297">
    <property type="entry name" value="ANK_REP_REGION"/>
    <property type="match status" value="3"/>
</dbReference>
<dbReference type="PRINTS" id="PR01415">
    <property type="entry name" value="ANKYRIN"/>
</dbReference>
<dbReference type="PRINTS" id="PR00449">
    <property type="entry name" value="RASTRNSFRMNG"/>
</dbReference>
<dbReference type="SMART" id="SM00292">
    <property type="entry name" value="BRCT"/>
    <property type="match status" value="2"/>
</dbReference>
<dbReference type="InterPro" id="IPR002110">
    <property type="entry name" value="Ankyrin_rpt"/>
</dbReference>
<evidence type="ECO:0000256" key="1">
    <source>
        <dbReference type="ARBA" id="ARBA00022723"/>
    </source>
</evidence>
<dbReference type="CDD" id="cd17720">
    <property type="entry name" value="BRCT_Bard1_rpt2"/>
    <property type="match status" value="1"/>
</dbReference>
<dbReference type="Gene3D" id="3.40.50.10190">
    <property type="entry name" value="BRCT domain"/>
    <property type="match status" value="2"/>
</dbReference>
<dbReference type="PANTHER" id="PTHR24171:SF8">
    <property type="entry name" value="BRCA1-ASSOCIATED RING DOMAIN PROTEIN 1"/>
    <property type="match status" value="1"/>
</dbReference>
<keyword evidence="5" id="KW-0862">Zinc</keyword>
<dbReference type="Pfam" id="PF00071">
    <property type="entry name" value="Ras"/>
    <property type="match status" value="1"/>
</dbReference>
<keyword evidence="1" id="KW-0479">Metal-binding</keyword>
<feature type="region of interest" description="Disordered" evidence="9">
    <location>
        <begin position="722"/>
        <end position="766"/>
    </location>
</feature>
<dbReference type="SMART" id="SM00176">
    <property type="entry name" value="RAN"/>
    <property type="match status" value="1"/>
</dbReference>
<dbReference type="SMART" id="SM00173">
    <property type="entry name" value="RAS"/>
    <property type="match status" value="1"/>
</dbReference>
<feature type="domain" description="BRCT" evidence="11">
    <location>
        <begin position="432"/>
        <end position="471"/>
    </location>
</feature>
<feature type="repeat" description="ANK" evidence="7">
    <location>
        <begin position="251"/>
        <end position="283"/>
    </location>
</feature>
<proteinExistence type="predicted"/>
<dbReference type="InterPro" id="IPR039503">
    <property type="entry name" value="BARD1_Znf-RING"/>
</dbReference>
<dbReference type="PANTHER" id="PTHR24171">
    <property type="entry name" value="ANKYRIN REPEAT DOMAIN-CONTAINING PROTEIN 39-RELATED"/>
    <property type="match status" value="1"/>
</dbReference>
<evidence type="ECO:0000256" key="6">
    <source>
        <dbReference type="ARBA" id="ARBA00023043"/>
    </source>
</evidence>
<evidence type="ECO:0000256" key="3">
    <source>
        <dbReference type="ARBA" id="ARBA00022741"/>
    </source>
</evidence>
<dbReference type="SUPFAM" id="SSF52540">
    <property type="entry name" value="P-loop containing nucleoside triphosphate hydrolases"/>
    <property type="match status" value="1"/>
</dbReference>
<keyword evidence="3" id="KW-0547">Nucleotide-binding</keyword>
<dbReference type="NCBIfam" id="TIGR00231">
    <property type="entry name" value="small_GTP"/>
    <property type="match status" value="1"/>
</dbReference>
<evidence type="ECO:0000256" key="4">
    <source>
        <dbReference type="ARBA" id="ARBA00022771"/>
    </source>
</evidence>
<comment type="caution">
    <text evidence="12">The sequence shown here is derived from an EMBL/GenBank/DDBJ whole genome shotgun (WGS) entry which is preliminary data.</text>
</comment>
<dbReference type="PROSITE" id="PS50172">
    <property type="entry name" value="BRCT"/>
    <property type="match status" value="2"/>
</dbReference>
<dbReference type="Pfam" id="PF12796">
    <property type="entry name" value="Ank_2"/>
    <property type="match status" value="1"/>
</dbReference>
<gene>
    <name evidence="12" type="ORF">CVLEPA_LOCUS23045</name>
</gene>
<protein>
    <recommendedName>
        <fullName evidence="14">Ras-related protein Rab-23</fullName>
    </recommendedName>
</protein>
<accession>A0ABP0GHI3</accession>
<evidence type="ECO:0000256" key="5">
    <source>
        <dbReference type="ARBA" id="ARBA00022833"/>
    </source>
</evidence>
<dbReference type="SUPFAM" id="SSF57850">
    <property type="entry name" value="RING/U-box"/>
    <property type="match status" value="1"/>
</dbReference>
<dbReference type="InterPro" id="IPR036770">
    <property type="entry name" value="Ankyrin_rpt-contain_sf"/>
</dbReference>
<keyword evidence="4 8" id="KW-0863">Zinc-finger</keyword>
<dbReference type="PROSITE" id="PS51420">
    <property type="entry name" value="RHO"/>
    <property type="match status" value="1"/>
</dbReference>
<dbReference type="InterPro" id="IPR013083">
    <property type="entry name" value="Znf_RING/FYVE/PHD"/>
</dbReference>
<dbReference type="InterPro" id="IPR001841">
    <property type="entry name" value="Znf_RING"/>
</dbReference>
<evidence type="ECO:0000259" key="11">
    <source>
        <dbReference type="PROSITE" id="PS50172"/>
    </source>
</evidence>
<feature type="repeat" description="ANK" evidence="7">
    <location>
        <begin position="218"/>
        <end position="250"/>
    </location>
</feature>
<feature type="domain" description="BRCT" evidence="11">
    <location>
        <begin position="361"/>
        <end position="410"/>
    </location>
</feature>
<dbReference type="InterPro" id="IPR036420">
    <property type="entry name" value="BRCT_dom_sf"/>
</dbReference>
<dbReference type="InterPro" id="IPR017907">
    <property type="entry name" value="Znf_RING_CS"/>
</dbReference>
<dbReference type="SUPFAM" id="SSF48403">
    <property type="entry name" value="Ankyrin repeat"/>
    <property type="match status" value="1"/>
</dbReference>
<evidence type="ECO:0000256" key="8">
    <source>
        <dbReference type="PROSITE-ProRule" id="PRU00175"/>
    </source>
</evidence>